<organism evidence="1 2">
    <name type="scientific">Candidatus Avibacteroides avistercoris</name>
    <dbReference type="NCBI Taxonomy" id="2840690"/>
    <lineage>
        <taxon>Bacteria</taxon>
        <taxon>Pseudomonadati</taxon>
        <taxon>Bacteroidota</taxon>
        <taxon>Bacteroidia</taxon>
        <taxon>Bacteroidales</taxon>
        <taxon>Bacteroidaceae</taxon>
        <taxon>Bacteroidaceae incertae sedis</taxon>
        <taxon>Candidatus Avibacteroides</taxon>
    </lineage>
</organism>
<dbReference type="AlphaFoldDB" id="A0A9D2UGV1"/>
<dbReference type="Proteomes" id="UP000787625">
    <property type="component" value="Unassembled WGS sequence"/>
</dbReference>
<comment type="caution">
    <text evidence="1">The sequence shown here is derived from an EMBL/GenBank/DDBJ whole genome shotgun (WGS) entry which is preliminary data.</text>
</comment>
<reference evidence="1" key="2">
    <citation type="submission" date="2021-04" db="EMBL/GenBank/DDBJ databases">
        <authorList>
            <person name="Gilroy R."/>
        </authorList>
    </citation>
    <scope>NUCLEOTIDE SEQUENCE</scope>
    <source>
        <strain evidence="1">MalCec1-1739</strain>
    </source>
</reference>
<gene>
    <name evidence="1" type="ORF">IAA93_00595</name>
</gene>
<evidence type="ECO:0000313" key="2">
    <source>
        <dbReference type="Proteomes" id="UP000787625"/>
    </source>
</evidence>
<dbReference type="EMBL" id="DWUP01000011">
    <property type="protein sequence ID" value="HJD52217.1"/>
    <property type="molecule type" value="Genomic_DNA"/>
</dbReference>
<protein>
    <submittedName>
        <fullName evidence="1">Uncharacterized protein</fullName>
    </submittedName>
</protein>
<sequence>MARDAVAGDSVRIDLPFEINFDLNFGVKPEMSDSLSLFLGVRHLPQSYIDDGEAPMLTLKPYNCFTRYDEDPIHWQTMAGMMKLPRAVKQNVYVPFSIGRFSTATSGGAGFVISFSMEDILQSIFSKTYRAKKHNAKHANAWKTY</sequence>
<name>A0A9D2UGV1_9BACT</name>
<accession>A0A9D2UGV1</accession>
<reference evidence="1" key="1">
    <citation type="journal article" date="2021" name="PeerJ">
        <title>Extensive microbial diversity within the chicken gut microbiome revealed by metagenomics and culture.</title>
        <authorList>
            <person name="Gilroy R."/>
            <person name="Ravi A."/>
            <person name="Getino M."/>
            <person name="Pursley I."/>
            <person name="Horton D.L."/>
            <person name="Alikhan N.F."/>
            <person name="Baker D."/>
            <person name="Gharbi K."/>
            <person name="Hall N."/>
            <person name="Watson M."/>
            <person name="Adriaenssens E.M."/>
            <person name="Foster-Nyarko E."/>
            <person name="Jarju S."/>
            <person name="Secka A."/>
            <person name="Antonio M."/>
            <person name="Oren A."/>
            <person name="Chaudhuri R.R."/>
            <person name="La Ragione R."/>
            <person name="Hildebrand F."/>
            <person name="Pallen M.J."/>
        </authorList>
    </citation>
    <scope>NUCLEOTIDE SEQUENCE</scope>
    <source>
        <strain evidence="1">MalCec1-1739</strain>
    </source>
</reference>
<proteinExistence type="predicted"/>
<evidence type="ECO:0000313" key="1">
    <source>
        <dbReference type="EMBL" id="HJD52217.1"/>
    </source>
</evidence>